<sequence>MYYPHNLFAVFLLFSFFCGDRDNWVELGLLLLLSVNMYNLRMDDPGLVSLVLLVFFFVAAGVQGTVYNVTCPGVALGAVTLTTVLNCQASKLVLLRSIYLIEIVIGLWSLEEPVSHIVARPSPNDILEWRKFALQSFILFRVVYVDAVARKGEELMVEEELDDNVFEDDDLTWQDVAIASGAEEPLRYSRKRSSTQAPTPRMAKKAALASSSSTLRDLDEEEENSEETEEEEEIEGWKKIIFVKLP</sequence>
<comment type="caution">
    <text evidence="3">The sequence shown here is derived from an EMBL/GenBank/DDBJ whole genome shotgun (WGS) entry which is preliminary data.</text>
</comment>
<protein>
    <submittedName>
        <fullName evidence="3">Uncharacterized protein</fullName>
    </submittedName>
</protein>
<proteinExistence type="predicted"/>
<feature type="compositionally biased region" description="Acidic residues" evidence="1">
    <location>
        <begin position="218"/>
        <end position="234"/>
    </location>
</feature>
<evidence type="ECO:0000256" key="1">
    <source>
        <dbReference type="SAM" id="MobiDB-lite"/>
    </source>
</evidence>
<keyword evidence="2" id="KW-0812">Transmembrane</keyword>
<evidence type="ECO:0000313" key="3">
    <source>
        <dbReference type="EMBL" id="KAF7843694.1"/>
    </source>
</evidence>
<dbReference type="OrthoDB" id="1456057at2759"/>
<gene>
    <name evidence="3" type="ORF">G2W53_000599</name>
</gene>
<accession>A0A834XG14</accession>
<dbReference type="Proteomes" id="UP000634136">
    <property type="component" value="Unassembled WGS sequence"/>
</dbReference>
<evidence type="ECO:0000313" key="4">
    <source>
        <dbReference type="Proteomes" id="UP000634136"/>
    </source>
</evidence>
<reference evidence="3" key="1">
    <citation type="submission" date="2020-09" db="EMBL/GenBank/DDBJ databases">
        <title>Genome-Enabled Discovery of Anthraquinone Biosynthesis in Senna tora.</title>
        <authorList>
            <person name="Kang S.-H."/>
            <person name="Pandey R.P."/>
            <person name="Lee C.-M."/>
            <person name="Sim J.-S."/>
            <person name="Jeong J.-T."/>
            <person name="Choi B.-S."/>
            <person name="Jung M."/>
            <person name="Ginzburg D."/>
            <person name="Zhao K."/>
            <person name="Won S.Y."/>
            <person name="Oh T.-J."/>
            <person name="Yu Y."/>
            <person name="Kim N.-H."/>
            <person name="Lee O.R."/>
            <person name="Lee T.-H."/>
            <person name="Bashyal P."/>
            <person name="Kim T.-S."/>
            <person name="Lee W.-H."/>
            <person name="Kawkins C."/>
            <person name="Kim C.-K."/>
            <person name="Kim J.S."/>
            <person name="Ahn B.O."/>
            <person name="Rhee S.Y."/>
            <person name="Sohng J.K."/>
        </authorList>
    </citation>
    <scope>NUCLEOTIDE SEQUENCE</scope>
    <source>
        <tissue evidence="3">Leaf</tissue>
    </source>
</reference>
<keyword evidence="2" id="KW-0472">Membrane</keyword>
<dbReference type="EMBL" id="JAAIUW010000001">
    <property type="protein sequence ID" value="KAF7843694.1"/>
    <property type="molecule type" value="Genomic_DNA"/>
</dbReference>
<keyword evidence="2" id="KW-1133">Transmembrane helix</keyword>
<evidence type="ECO:0000256" key="2">
    <source>
        <dbReference type="SAM" id="Phobius"/>
    </source>
</evidence>
<organism evidence="3 4">
    <name type="scientific">Senna tora</name>
    <dbReference type="NCBI Taxonomy" id="362788"/>
    <lineage>
        <taxon>Eukaryota</taxon>
        <taxon>Viridiplantae</taxon>
        <taxon>Streptophyta</taxon>
        <taxon>Embryophyta</taxon>
        <taxon>Tracheophyta</taxon>
        <taxon>Spermatophyta</taxon>
        <taxon>Magnoliopsida</taxon>
        <taxon>eudicotyledons</taxon>
        <taxon>Gunneridae</taxon>
        <taxon>Pentapetalae</taxon>
        <taxon>rosids</taxon>
        <taxon>fabids</taxon>
        <taxon>Fabales</taxon>
        <taxon>Fabaceae</taxon>
        <taxon>Caesalpinioideae</taxon>
        <taxon>Cassia clade</taxon>
        <taxon>Senna</taxon>
    </lineage>
</organism>
<keyword evidence="4" id="KW-1185">Reference proteome</keyword>
<feature type="region of interest" description="Disordered" evidence="1">
    <location>
        <begin position="185"/>
        <end position="234"/>
    </location>
</feature>
<name>A0A834XG14_9FABA</name>
<feature type="transmembrane region" description="Helical" evidence="2">
    <location>
        <begin position="45"/>
        <end position="62"/>
    </location>
</feature>
<dbReference type="AlphaFoldDB" id="A0A834XG14"/>